<dbReference type="EMBL" id="BRXY01000470">
    <property type="protein sequence ID" value="GMH96558.1"/>
    <property type="molecule type" value="Genomic_DNA"/>
</dbReference>
<dbReference type="InterPro" id="IPR036772">
    <property type="entry name" value="SRCR-like_dom_sf"/>
</dbReference>
<evidence type="ECO:0000256" key="4">
    <source>
        <dbReference type="SAM" id="MobiDB-lite"/>
    </source>
</evidence>
<feature type="compositionally biased region" description="Polar residues" evidence="4">
    <location>
        <begin position="1110"/>
        <end position="1120"/>
    </location>
</feature>
<dbReference type="GO" id="GO:0016020">
    <property type="term" value="C:membrane"/>
    <property type="evidence" value="ECO:0007669"/>
    <property type="project" value="InterPro"/>
</dbReference>
<feature type="signal peptide" evidence="6">
    <location>
        <begin position="1"/>
        <end position="24"/>
    </location>
</feature>
<dbReference type="Proteomes" id="UP001165085">
    <property type="component" value="Unassembled WGS sequence"/>
</dbReference>
<accession>A0A9W7EYK6</accession>
<feature type="transmembrane region" description="Helical" evidence="5">
    <location>
        <begin position="520"/>
        <end position="538"/>
    </location>
</feature>
<feature type="transmembrane region" description="Helical" evidence="5">
    <location>
        <begin position="620"/>
        <end position="642"/>
    </location>
</feature>
<dbReference type="OrthoDB" id="536948at2759"/>
<protein>
    <recommendedName>
        <fullName evidence="7">SRCR domain-containing protein</fullName>
    </recommendedName>
</protein>
<dbReference type="CDD" id="cd00185">
    <property type="entry name" value="TNFRSF"/>
    <property type="match status" value="1"/>
</dbReference>
<feature type="domain" description="SRCR" evidence="7">
    <location>
        <begin position="224"/>
        <end position="339"/>
    </location>
</feature>
<feature type="domain" description="SRCR" evidence="7">
    <location>
        <begin position="66"/>
        <end position="180"/>
    </location>
</feature>
<feature type="region of interest" description="Disordered" evidence="4">
    <location>
        <begin position="1143"/>
        <end position="1221"/>
    </location>
</feature>
<organism evidence="8 9">
    <name type="scientific">Triparma strigata</name>
    <dbReference type="NCBI Taxonomy" id="1606541"/>
    <lineage>
        <taxon>Eukaryota</taxon>
        <taxon>Sar</taxon>
        <taxon>Stramenopiles</taxon>
        <taxon>Ochrophyta</taxon>
        <taxon>Bolidophyceae</taxon>
        <taxon>Parmales</taxon>
        <taxon>Triparmaceae</taxon>
        <taxon>Triparma</taxon>
    </lineage>
</organism>
<keyword evidence="2" id="KW-0677">Repeat</keyword>
<evidence type="ECO:0000256" key="2">
    <source>
        <dbReference type="ARBA" id="ARBA00022737"/>
    </source>
</evidence>
<dbReference type="InterPro" id="IPR009030">
    <property type="entry name" value="Growth_fac_rcpt_cys_sf"/>
</dbReference>
<feature type="compositionally biased region" description="Gly residues" evidence="4">
    <location>
        <begin position="1157"/>
        <end position="1166"/>
    </location>
</feature>
<dbReference type="InterPro" id="IPR001190">
    <property type="entry name" value="SRCR"/>
</dbReference>
<keyword evidence="1 6" id="KW-0732">Signal</keyword>
<dbReference type="SMART" id="SM00202">
    <property type="entry name" value="SR"/>
    <property type="match status" value="2"/>
</dbReference>
<keyword evidence="5" id="KW-0472">Membrane</keyword>
<proteinExistence type="predicted"/>
<comment type="caution">
    <text evidence="8">The sequence shown here is derived from an EMBL/GenBank/DDBJ whole genome shotgun (WGS) entry which is preliminary data.</text>
</comment>
<evidence type="ECO:0000256" key="3">
    <source>
        <dbReference type="ARBA" id="ARBA00023157"/>
    </source>
</evidence>
<dbReference type="SUPFAM" id="SSF57184">
    <property type="entry name" value="Growth factor receptor domain"/>
    <property type="match status" value="1"/>
</dbReference>
<feature type="transmembrane region" description="Helical" evidence="5">
    <location>
        <begin position="440"/>
        <end position="458"/>
    </location>
</feature>
<keyword evidence="5" id="KW-0812">Transmembrane</keyword>
<gene>
    <name evidence="8" type="ORF">TrST_g9347</name>
</gene>
<feature type="compositionally biased region" description="Basic residues" evidence="4">
    <location>
        <begin position="1203"/>
        <end position="1212"/>
    </location>
</feature>
<feature type="compositionally biased region" description="Basic and acidic residues" evidence="4">
    <location>
        <begin position="1089"/>
        <end position="1100"/>
    </location>
</feature>
<dbReference type="SMART" id="SM01411">
    <property type="entry name" value="Ephrin_rec_like"/>
    <property type="match status" value="3"/>
</dbReference>
<feature type="chain" id="PRO_5040769749" description="SRCR domain-containing protein" evidence="6">
    <location>
        <begin position="25"/>
        <end position="1221"/>
    </location>
</feature>
<dbReference type="PANTHER" id="PTHR19331">
    <property type="entry name" value="SCAVENGER RECEPTOR DOMAIN-CONTAINING"/>
    <property type="match status" value="1"/>
</dbReference>
<dbReference type="Pfam" id="PF00530">
    <property type="entry name" value="SRCR"/>
    <property type="match status" value="2"/>
</dbReference>
<evidence type="ECO:0000259" key="7">
    <source>
        <dbReference type="PROSITE" id="PS50287"/>
    </source>
</evidence>
<keyword evidence="3" id="KW-1015">Disulfide bond</keyword>
<reference evidence="9" key="1">
    <citation type="journal article" date="2023" name="Commun. Biol.">
        <title>Genome analysis of Parmales, the sister group of diatoms, reveals the evolutionary specialization of diatoms from phago-mixotrophs to photoautotrophs.</title>
        <authorList>
            <person name="Ban H."/>
            <person name="Sato S."/>
            <person name="Yoshikawa S."/>
            <person name="Yamada K."/>
            <person name="Nakamura Y."/>
            <person name="Ichinomiya M."/>
            <person name="Sato N."/>
            <person name="Blanc-Mathieu R."/>
            <person name="Endo H."/>
            <person name="Kuwata A."/>
            <person name="Ogata H."/>
        </authorList>
    </citation>
    <scope>NUCLEOTIDE SEQUENCE [LARGE SCALE GENOMIC DNA]</scope>
    <source>
        <strain evidence="9">NIES 3701</strain>
    </source>
</reference>
<dbReference type="AlphaFoldDB" id="A0A9W7EYK6"/>
<feature type="transmembrane region" description="Helical" evidence="5">
    <location>
        <begin position="558"/>
        <end position="577"/>
    </location>
</feature>
<evidence type="ECO:0000256" key="6">
    <source>
        <dbReference type="SAM" id="SignalP"/>
    </source>
</evidence>
<evidence type="ECO:0000256" key="5">
    <source>
        <dbReference type="SAM" id="Phobius"/>
    </source>
</evidence>
<dbReference type="Gene3D" id="3.10.250.10">
    <property type="entry name" value="SRCR-like domain"/>
    <property type="match status" value="2"/>
</dbReference>
<evidence type="ECO:0000313" key="9">
    <source>
        <dbReference type="Proteomes" id="UP001165085"/>
    </source>
</evidence>
<feature type="transmembrane region" description="Helical" evidence="5">
    <location>
        <begin position="684"/>
        <end position="712"/>
    </location>
</feature>
<feature type="transmembrane region" description="Helical" evidence="5">
    <location>
        <begin position="765"/>
        <end position="785"/>
    </location>
</feature>
<dbReference type="PROSITE" id="PS50287">
    <property type="entry name" value="SRCR_2"/>
    <property type="match status" value="2"/>
</dbReference>
<name>A0A9W7EYK6_9STRA</name>
<feature type="region of interest" description="Disordered" evidence="4">
    <location>
        <begin position="1089"/>
        <end position="1131"/>
    </location>
</feature>
<dbReference type="SUPFAM" id="SSF56487">
    <property type="entry name" value="SRCR-like"/>
    <property type="match status" value="2"/>
</dbReference>
<dbReference type="Gene3D" id="2.10.50.10">
    <property type="entry name" value="Tumor Necrosis Factor Receptor, subunit A, domain 2"/>
    <property type="match status" value="2"/>
</dbReference>
<feature type="compositionally biased region" description="Polar residues" evidence="4">
    <location>
        <begin position="1177"/>
        <end position="1188"/>
    </location>
</feature>
<keyword evidence="5" id="KW-1133">Transmembrane helix</keyword>
<evidence type="ECO:0000256" key="1">
    <source>
        <dbReference type="ARBA" id="ARBA00022729"/>
    </source>
</evidence>
<sequence>MMKGVEWGGILLFLILSVCRGVIGAEEGEEGVGQRRMTECGLGAGRDLSAPMTTPATGQLRDASSVRIRDSSNISPTFTSEGVVSGRIEVKPSGETTWGTIYYNGWGNVDALVACREIGNELGYATISGTALYYSNTPAGSGEQWWRDVYCSGSEETLGSCSKSTTSSTFHDYDIGITCKFLQADECETCPAGAYSDTVDNSPCTNCTVGKYSRKVQLRDAPSVRIRDASNNSPTFDSEGVVSGRIEVKPSGETAWGTIYYYDWDNVDALVACREIGNELGYATISGTALYYDNTPDGSGKIWFGSVRCSGSDETLESCSKHACNGCTDHYSDIGITCKFAQPAGDCDLCPAGKFSDGISARGCSSCPAGHYSSATAATSSNTCQACELGEVSSRGAPSESSCKLCGPGLSSDGGICKICDRGEFSDGKICHKCNDSSNWVIIVLSILSFLVVGWYVERISASRQRMIRLKVMTTFFQTAELTTAIKIGWPSFVTWSIPFNIPVADAECATQTFEGWNIYSTYLVSIYLPVVVFLGLLWRIRSLPSRSTMREKMSSTLVFLLVIWYLPIVRLSFQMFPCVDNPNYDGDGSWDDDRSWDSYPSVLVADPKVECDLSDGYRILILVQASLTIALVGIGFPVFIVRKLRALHATEMLTAESSYVSLFQWYEPKAAWFEAVHMVRKALLILSTVFLPSTSLEAALSLVINLAFLAILVRTEPLVFYPCSLFPGKNLFLLSEILIAATTAFGSFLALVGSLSGSTSAVNALGIIFVLVNSSFAAAFLWGYHLDINKRDKRFPDARHESTALRSDSVNRKIAGTVKANEKEWDDVVELVETADNPVLKKKLIGSLPFARSQAQACVRIEMKELDERLRKDITALSESFGKSLELKLEDINQKLSTMKPTVVLAEYRFFLRRVEADYARFTGSETYDPSSDPLREIALNEDLQLCLVFLEKMGASDVENVDDEDGVQMVRLRSPTVTETRRGVIILDDEFKLRFSSGDGLDAEVQSVSESSEKFSIGGSSLSSEFELLNRNSCEYDTSEVSRRSSLLKSMTKSLSAIEKGIAAQMADVKEAKKNIIDLCKRAEMAEKTENEEERRGLLEQSEGGATGSSLTRAQRASSKGGPPVSSMVAKFDVEKSGLGGMRGVESVSNPAAGSLGGKGSKGSKGGDESRGGVESSNTGRPNSSFDAFKNPNLVLGGKGGSKKNKKNVGKARDDDQAE</sequence>
<evidence type="ECO:0000313" key="8">
    <source>
        <dbReference type="EMBL" id="GMH96558.1"/>
    </source>
</evidence>
<keyword evidence="9" id="KW-1185">Reference proteome</keyword>
<feature type="transmembrane region" description="Helical" evidence="5">
    <location>
        <begin position="732"/>
        <end position="753"/>
    </location>
</feature>
<dbReference type="PANTHER" id="PTHR19331:SF487">
    <property type="entry name" value="SOLUBLE SCAVENGER RECEPTOR CYSTEINE-RICH DOMAIN-CONTAINING PROTEIN SSC5D"/>
    <property type="match status" value="1"/>
</dbReference>